<organism evidence="3 4">
    <name type="scientific">Cinara cedri</name>
    <dbReference type="NCBI Taxonomy" id="506608"/>
    <lineage>
        <taxon>Eukaryota</taxon>
        <taxon>Metazoa</taxon>
        <taxon>Ecdysozoa</taxon>
        <taxon>Arthropoda</taxon>
        <taxon>Hexapoda</taxon>
        <taxon>Insecta</taxon>
        <taxon>Pterygota</taxon>
        <taxon>Neoptera</taxon>
        <taxon>Paraneoptera</taxon>
        <taxon>Hemiptera</taxon>
        <taxon>Sternorrhyncha</taxon>
        <taxon>Aphidomorpha</taxon>
        <taxon>Aphidoidea</taxon>
        <taxon>Aphididae</taxon>
        <taxon>Lachninae</taxon>
        <taxon>Cinara</taxon>
    </lineage>
</organism>
<dbReference type="GO" id="GO:0000932">
    <property type="term" value="C:P-body"/>
    <property type="evidence" value="ECO:0007669"/>
    <property type="project" value="TreeGrafter"/>
</dbReference>
<name>A0A5E4N2C9_9HEMI</name>
<reference evidence="3 4" key="1">
    <citation type="submission" date="2019-08" db="EMBL/GenBank/DDBJ databases">
        <authorList>
            <person name="Alioto T."/>
            <person name="Alioto T."/>
            <person name="Gomez Garrido J."/>
        </authorList>
    </citation>
    <scope>NUCLEOTIDE SEQUENCE [LARGE SCALE GENOMIC DNA]</scope>
</reference>
<dbReference type="GO" id="GO:0017148">
    <property type="term" value="P:negative regulation of translation"/>
    <property type="evidence" value="ECO:0007669"/>
    <property type="project" value="InterPro"/>
</dbReference>
<dbReference type="GO" id="GO:0000288">
    <property type="term" value="P:nuclear-transcribed mRNA catabolic process, deadenylation-dependent decay"/>
    <property type="evidence" value="ECO:0007669"/>
    <property type="project" value="TreeGrafter"/>
</dbReference>
<feature type="compositionally biased region" description="Polar residues" evidence="1">
    <location>
        <begin position="101"/>
        <end position="143"/>
    </location>
</feature>
<sequence length="266" mass="29241">MTLRSAVELTRFVVVLLRAFIRILEPEAAIFITSKVATAALPDTLDPNATVDPRPTGSNTQRILPPAKTRPVSNSSTSVILTETTCPTPPTQRILPPTKTRPVTNSSTSVTLSKTSYPNATVGPSSTGSNTQRVLPSANTKSPIRTGPPIVNVSSCQKTNTAATVGSVKRCKERINFIFNMMNEHNLQTKCNEVKSIIAETEEKCIPWLARYIVTNRINIELNHHTVYLNFLNSLNSEKLSELITVETEAYIKDLNPATNYFNENS</sequence>
<protein>
    <submittedName>
        <fullName evidence="3">CCR4-NOT transcription complex subunit 1, CAF1-binding domain</fullName>
    </submittedName>
</protein>
<dbReference type="EMBL" id="CABPRJ010001453">
    <property type="protein sequence ID" value="VVC37713.1"/>
    <property type="molecule type" value="Genomic_DNA"/>
</dbReference>
<dbReference type="Pfam" id="PF16415">
    <property type="entry name" value="CNOT1_CAF1_bind"/>
    <property type="match status" value="1"/>
</dbReference>
<feature type="compositionally biased region" description="Polar residues" evidence="1">
    <location>
        <begin position="71"/>
        <end position="86"/>
    </location>
</feature>
<dbReference type="InterPro" id="IPR040398">
    <property type="entry name" value="Not1"/>
</dbReference>
<keyword evidence="4" id="KW-1185">Reference proteome</keyword>
<dbReference type="GO" id="GO:0030015">
    <property type="term" value="C:CCR4-NOT core complex"/>
    <property type="evidence" value="ECO:0007669"/>
    <property type="project" value="InterPro"/>
</dbReference>
<dbReference type="PANTHER" id="PTHR13162:SF8">
    <property type="entry name" value="CCR4-NOT TRANSCRIPTION COMPLEX SUBUNIT 1"/>
    <property type="match status" value="1"/>
</dbReference>
<gene>
    <name evidence="3" type="ORF">CINCED_3A007847</name>
</gene>
<dbReference type="Proteomes" id="UP000325440">
    <property type="component" value="Unassembled WGS sequence"/>
</dbReference>
<evidence type="ECO:0000313" key="3">
    <source>
        <dbReference type="EMBL" id="VVC37713.1"/>
    </source>
</evidence>
<accession>A0A5E4N2C9</accession>
<dbReference type="InterPro" id="IPR032191">
    <property type="entry name" value="CNOT1_CAF1_bind"/>
</dbReference>
<dbReference type="GO" id="GO:0060090">
    <property type="term" value="F:molecular adaptor activity"/>
    <property type="evidence" value="ECO:0007669"/>
    <property type="project" value="TreeGrafter"/>
</dbReference>
<feature type="domain" description="CCR4-NOT transcription complex subunit 1 CAF1-binding" evidence="2">
    <location>
        <begin position="169"/>
        <end position="255"/>
    </location>
</feature>
<dbReference type="AlphaFoldDB" id="A0A5E4N2C9"/>
<feature type="region of interest" description="Disordered" evidence="1">
    <location>
        <begin position="44"/>
        <end position="149"/>
    </location>
</feature>
<evidence type="ECO:0000256" key="1">
    <source>
        <dbReference type="SAM" id="MobiDB-lite"/>
    </source>
</evidence>
<dbReference type="Gene3D" id="1.25.40.180">
    <property type="match status" value="1"/>
</dbReference>
<proteinExistence type="predicted"/>
<dbReference type="PANTHER" id="PTHR13162">
    <property type="entry name" value="CCR4-NOT TRANSCRIPTION COMPLEX"/>
    <property type="match status" value="1"/>
</dbReference>
<evidence type="ECO:0000313" key="4">
    <source>
        <dbReference type="Proteomes" id="UP000325440"/>
    </source>
</evidence>
<evidence type="ECO:0000259" key="2">
    <source>
        <dbReference type="Pfam" id="PF16415"/>
    </source>
</evidence>